<reference evidence="2" key="1">
    <citation type="submission" date="2022-08" db="EMBL/GenBank/DDBJ databases">
        <title>Draft genome sequencing of Roseisolibacter agri AW1220.</title>
        <authorList>
            <person name="Tobiishi Y."/>
            <person name="Tonouchi A."/>
        </authorList>
    </citation>
    <scope>NUCLEOTIDE SEQUENCE</scope>
    <source>
        <strain evidence="2">AW1220</strain>
    </source>
</reference>
<keyword evidence="3" id="KW-1185">Reference proteome</keyword>
<keyword evidence="1" id="KW-0472">Membrane</keyword>
<sequence>MADGSHAALSVVAAVLATLAQIAAPLASPLEALPIAREWRTWPALAWLVGVGVTLGWNIVYAGRIARLRRAPRPLAALSAACGLLVAPALVAHVASSSLYGGRAVNGIAWLWPLTTTLFVAQAAFATWRRFVTPFVGVPLLVWDVLTCLAAWTRFAVERQGDAPTALLALSAAQATVHGAAIGGAALVSPLAVQLPLLVPAYPARWRLTRTVRALLAVATIFAAGVLLLELPRGIGTVASYQPWASERLSERPTGDFAIGVSLLPPLGGPPPTVATRWDMPLLDSLDVQAVRVTVGSGALTLGALDSLQRTLDPARRDSLRLVVAIAFEHEDGARRRAAPERFDARRLALVERVARALRPDVLLPADAPYGATSVDAVGHLPVEHWRRFLTASAARVQAVNPNIRVGVAASSYDASDSTLYAWAASRASPVHVVGFEVAPSFSGGTGVDARLRAADRWMRAQERTRVGVGAAARAKPHWVFDVHAFPVTHGDASQERAVWHTLAWATAHPDVDGVVVGESGDYARMTGLRAASGRTRRVAAAISRASRALREAVVP</sequence>
<name>A0AA37QCT1_9BACT</name>
<evidence type="ECO:0000313" key="2">
    <source>
        <dbReference type="EMBL" id="GLC24363.1"/>
    </source>
</evidence>
<feature type="transmembrane region" description="Helical" evidence="1">
    <location>
        <begin position="135"/>
        <end position="157"/>
    </location>
</feature>
<comment type="caution">
    <text evidence="2">The sequence shown here is derived from an EMBL/GenBank/DDBJ whole genome shotgun (WGS) entry which is preliminary data.</text>
</comment>
<gene>
    <name evidence="2" type="ORF">rosag_08760</name>
</gene>
<feature type="transmembrane region" description="Helical" evidence="1">
    <location>
        <begin position="211"/>
        <end position="229"/>
    </location>
</feature>
<dbReference type="RefSeq" id="WP_284348814.1">
    <property type="nucleotide sequence ID" value="NZ_BRXS01000001.1"/>
</dbReference>
<feature type="transmembrane region" description="Helical" evidence="1">
    <location>
        <begin position="107"/>
        <end position="128"/>
    </location>
</feature>
<dbReference type="EMBL" id="BRXS01000001">
    <property type="protein sequence ID" value="GLC24363.1"/>
    <property type="molecule type" value="Genomic_DNA"/>
</dbReference>
<dbReference type="Proteomes" id="UP001161325">
    <property type="component" value="Unassembled WGS sequence"/>
</dbReference>
<dbReference type="InterPro" id="IPR017853">
    <property type="entry name" value="GH"/>
</dbReference>
<evidence type="ECO:0000313" key="3">
    <source>
        <dbReference type="Proteomes" id="UP001161325"/>
    </source>
</evidence>
<organism evidence="2 3">
    <name type="scientific">Roseisolibacter agri</name>
    <dbReference type="NCBI Taxonomy" id="2014610"/>
    <lineage>
        <taxon>Bacteria</taxon>
        <taxon>Pseudomonadati</taxon>
        <taxon>Gemmatimonadota</taxon>
        <taxon>Gemmatimonadia</taxon>
        <taxon>Gemmatimonadales</taxon>
        <taxon>Gemmatimonadaceae</taxon>
        <taxon>Roseisolibacter</taxon>
    </lineage>
</organism>
<proteinExistence type="predicted"/>
<protein>
    <submittedName>
        <fullName evidence="2">Uncharacterized protein</fullName>
    </submittedName>
</protein>
<feature type="transmembrane region" description="Helical" evidence="1">
    <location>
        <begin position="75"/>
        <end position="95"/>
    </location>
</feature>
<keyword evidence="1" id="KW-0812">Transmembrane</keyword>
<dbReference type="AlphaFoldDB" id="A0AA37QCT1"/>
<evidence type="ECO:0000256" key="1">
    <source>
        <dbReference type="SAM" id="Phobius"/>
    </source>
</evidence>
<feature type="transmembrane region" description="Helical" evidence="1">
    <location>
        <begin position="177"/>
        <end position="199"/>
    </location>
</feature>
<keyword evidence="1" id="KW-1133">Transmembrane helix</keyword>
<dbReference type="SUPFAM" id="SSF51445">
    <property type="entry name" value="(Trans)glycosidases"/>
    <property type="match status" value="1"/>
</dbReference>
<accession>A0AA37QCT1</accession>
<feature type="transmembrane region" description="Helical" evidence="1">
    <location>
        <begin position="42"/>
        <end position="63"/>
    </location>
</feature>